<reference evidence="3" key="1">
    <citation type="submission" date="2019-08" db="EMBL/GenBank/DDBJ databases">
        <title>The improved chromosome-level genome for the pearl oyster Pinctada fucata martensii using PacBio sequencing and Hi-C.</title>
        <authorList>
            <person name="Zheng Z."/>
        </authorList>
    </citation>
    <scope>NUCLEOTIDE SEQUENCE</scope>
    <source>
        <strain evidence="3">ZZ-2019</strain>
        <tissue evidence="3">Adductor muscle</tissue>
    </source>
</reference>
<accession>A0AA89BPB2</accession>
<dbReference type="InterPro" id="IPR004947">
    <property type="entry name" value="DNase_II"/>
</dbReference>
<dbReference type="PANTHER" id="PTHR10858">
    <property type="entry name" value="DEOXYRIBONUCLEASE II"/>
    <property type="match status" value="1"/>
</dbReference>
<dbReference type="CDD" id="cd09120">
    <property type="entry name" value="PLDc_DNaseII_1"/>
    <property type="match status" value="1"/>
</dbReference>
<dbReference type="PANTHER" id="PTHR10858:SF30">
    <property type="entry name" value="CELL-DEATH-RELATED NUCLEASE 7"/>
    <property type="match status" value="1"/>
</dbReference>
<protein>
    <submittedName>
        <fullName evidence="3">Uncharacterized protein</fullName>
    </submittedName>
</protein>
<dbReference type="AlphaFoldDB" id="A0AA89BPB2"/>
<gene>
    <name evidence="3" type="ORF">FSP39_025009</name>
</gene>
<dbReference type="Proteomes" id="UP001186944">
    <property type="component" value="Unassembled WGS sequence"/>
</dbReference>
<dbReference type="GO" id="GO:0006309">
    <property type="term" value="P:apoptotic DNA fragmentation"/>
    <property type="evidence" value="ECO:0007669"/>
    <property type="project" value="TreeGrafter"/>
</dbReference>
<proteinExistence type="inferred from homology"/>
<evidence type="ECO:0000256" key="2">
    <source>
        <dbReference type="ARBA" id="ARBA00022801"/>
    </source>
</evidence>
<comment type="caution">
    <text evidence="3">The sequence shown here is derived from an EMBL/GenBank/DDBJ whole genome shotgun (WGS) entry which is preliminary data.</text>
</comment>
<dbReference type="Pfam" id="PF03265">
    <property type="entry name" value="DNase_II"/>
    <property type="match status" value="1"/>
</dbReference>
<evidence type="ECO:0000313" key="4">
    <source>
        <dbReference type="Proteomes" id="UP001186944"/>
    </source>
</evidence>
<keyword evidence="2" id="KW-0378">Hydrolase</keyword>
<dbReference type="EMBL" id="VSWD01000011">
    <property type="protein sequence ID" value="KAK3088888.1"/>
    <property type="molecule type" value="Genomic_DNA"/>
</dbReference>
<comment type="similarity">
    <text evidence="1">Belongs to the DNase II family.</text>
</comment>
<organism evidence="3 4">
    <name type="scientific">Pinctada imbricata</name>
    <name type="common">Atlantic pearl-oyster</name>
    <name type="synonym">Pinctada martensii</name>
    <dbReference type="NCBI Taxonomy" id="66713"/>
    <lineage>
        <taxon>Eukaryota</taxon>
        <taxon>Metazoa</taxon>
        <taxon>Spiralia</taxon>
        <taxon>Lophotrochozoa</taxon>
        <taxon>Mollusca</taxon>
        <taxon>Bivalvia</taxon>
        <taxon>Autobranchia</taxon>
        <taxon>Pteriomorphia</taxon>
        <taxon>Pterioida</taxon>
        <taxon>Pterioidea</taxon>
        <taxon>Pteriidae</taxon>
        <taxon>Pinctada</taxon>
    </lineage>
</organism>
<keyword evidence="4" id="KW-1185">Reference proteome</keyword>
<name>A0AA89BPB2_PINIB</name>
<evidence type="ECO:0000313" key="3">
    <source>
        <dbReference type="EMBL" id="KAK3088888.1"/>
    </source>
</evidence>
<sequence>MPILPGNVNMLASDGAAYYYMDSDNPTWTLSNVGINEMQGNAVYHTLQQIYDEKDLDNITYAMYNDETPVGTVSITHGHTKGAFAFDTSSGFWLIVSVPKFPNIRTGGYQYPKSWFRYGQTMLCVSLNNTELEDVAEIMTYTYPKFYDKHLPNSFAGSNPTLASLFQYRQPHVISAPYKLETTIHSKGDTIFHNFAKAAGFHADLYDAWVNERINHNLLVETWQNGPKIYSIRSNCTETYKVYNVQEVVFPVGSFHKTKDHSKWAVSRTAKWTCIGDINRQV</sequence>
<dbReference type="GO" id="GO:0004531">
    <property type="term" value="F:deoxyribonuclease II activity"/>
    <property type="evidence" value="ECO:0007669"/>
    <property type="project" value="InterPro"/>
</dbReference>
<evidence type="ECO:0000256" key="1">
    <source>
        <dbReference type="ARBA" id="ARBA00007527"/>
    </source>
</evidence>